<gene>
    <name evidence="2" type="ORF">K8V07_21330</name>
</gene>
<protein>
    <submittedName>
        <fullName evidence="2">Glycosyltransferase</fullName>
    </submittedName>
</protein>
<dbReference type="EMBL" id="DYVL01000229">
    <property type="protein sequence ID" value="HJG14450.1"/>
    <property type="molecule type" value="Genomic_DNA"/>
</dbReference>
<dbReference type="Gene3D" id="3.90.550.10">
    <property type="entry name" value="Spore Coat Polysaccharide Biosynthesis Protein SpsA, Chain A"/>
    <property type="match status" value="1"/>
</dbReference>
<accession>A0A921LJ66</accession>
<dbReference type="PANTHER" id="PTHR22916:SF67">
    <property type="entry name" value="COLANIC ACID BIOSYNTHESIS GLYCOSYL TRANSFERASE WCAE-RELATED"/>
    <property type="match status" value="1"/>
</dbReference>
<dbReference type="Pfam" id="PF00535">
    <property type="entry name" value="Glycos_transf_2"/>
    <property type="match status" value="1"/>
</dbReference>
<dbReference type="CDD" id="cd06433">
    <property type="entry name" value="GT_2_WfgS_like"/>
    <property type="match status" value="1"/>
</dbReference>
<evidence type="ECO:0000313" key="2">
    <source>
        <dbReference type="EMBL" id="HJG14450.1"/>
    </source>
</evidence>
<proteinExistence type="predicted"/>
<reference evidence="2" key="2">
    <citation type="submission" date="2021-09" db="EMBL/GenBank/DDBJ databases">
        <authorList>
            <person name="Gilroy R."/>
        </authorList>
    </citation>
    <scope>NUCLEOTIDE SEQUENCE</scope>
    <source>
        <strain evidence="2">CHK154-13316</strain>
    </source>
</reference>
<evidence type="ECO:0000313" key="3">
    <source>
        <dbReference type="Proteomes" id="UP000747074"/>
    </source>
</evidence>
<sequence length="279" mass="32763">MEQVTLSIITVNYNNNIGLIQTLESLKNQAFSSYEHIIIDAASTDGSKETITKYEKETSHLTYWSSEPDRGIYDGMNKGLKHANGKYLYFLNSGDCLIENILQKIPFDGTKYIYGDIEMVGKRKKKIGKSPDKADIMFFLTSSLHHQACFIHHDLFKNEKYDINYRIMADWIHSVRSIIFNECSYKHIPYIIAKYDQNGISSNYQESQQERIKWLKNNLSKPFYEAALELTEFQLSTFKEIIPILNKTRKFQKRAKKIVMFLYKINTLFSNNKRQKEQR</sequence>
<name>A0A921LJ66_9BACE</name>
<feature type="domain" description="Glycosyltransferase 2-like" evidence="1">
    <location>
        <begin position="7"/>
        <end position="103"/>
    </location>
</feature>
<organism evidence="2 3">
    <name type="scientific">Bacteroides xylanisolvens</name>
    <dbReference type="NCBI Taxonomy" id="371601"/>
    <lineage>
        <taxon>Bacteria</taxon>
        <taxon>Pseudomonadati</taxon>
        <taxon>Bacteroidota</taxon>
        <taxon>Bacteroidia</taxon>
        <taxon>Bacteroidales</taxon>
        <taxon>Bacteroidaceae</taxon>
        <taxon>Bacteroides</taxon>
    </lineage>
</organism>
<dbReference type="PANTHER" id="PTHR22916">
    <property type="entry name" value="GLYCOSYLTRANSFERASE"/>
    <property type="match status" value="1"/>
</dbReference>
<dbReference type="InterPro" id="IPR001173">
    <property type="entry name" value="Glyco_trans_2-like"/>
</dbReference>
<dbReference type="AlphaFoldDB" id="A0A921LJ66"/>
<reference evidence="2" key="1">
    <citation type="journal article" date="2021" name="PeerJ">
        <title>Extensive microbial diversity within the chicken gut microbiome revealed by metagenomics and culture.</title>
        <authorList>
            <person name="Gilroy R."/>
            <person name="Ravi A."/>
            <person name="Getino M."/>
            <person name="Pursley I."/>
            <person name="Horton D.L."/>
            <person name="Alikhan N.F."/>
            <person name="Baker D."/>
            <person name="Gharbi K."/>
            <person name="Hall N."/>
            <person name="Watson M."/>
            <person name="Adriaenssens E.M."/>
            <person name="Foster-Nyarko E."/>
            <person name="Jarju S."/>
            <person name="Secka A."/>
            <person name="Antonio M."/>
            <person name="Oren A."/>
            <person name="Chaudhuri R.R."/>
            <person name="La Ragione R."/>
            <person name="Hildebrand F."/>
            <person name="Pallen M.J."/>
        </authorList>
    </citation>
    <scope>NUCLEOTIDE SEQUENCE</scope>
    <source>
        <strain evidence="2">CHK154-13316</strain>
    </source>
</reference>
<dbReference type="Proteomes" id="UP000747074">
    <property type="component" value="Unassembled WGS sequence"/>
</dbReference>
<dbReference type="GO" id="GO:0016758">
    <property type="term" value="F:hexosyltransferase activity"/>
    <property type="evidence" value="ECO:0007669"/>
    <property type="project" value="UniProtKB-ARBA"/>
</dbReference>
<dbReference type="SUPFAM" id="SSF53448">
    <property type="entry name" value="Nucleotide-diphospho-sugar transferases"/>
    <property type="match status" value="1"/>
</dbReference>
<evidence type="ECO:0000259" key="1">
    <source>
        <dbReference type="Pfam" id="PF00535"/>
    </source>
</evidence>
<comment type="caution">
    <text evidence="2">The sequence shown here is derived from an EMBL/GenBank/DDBJ whole genome shotgun (WGS) entry which is preliminary data.</text>
</comment>
<dbReference type="InterPro" id="IPR029044">
    <property type="entry name" value="Nucleotide-diphossugar_trans"/>
</dbReference>